<organism evidence="2 3">
    <name type="scientific">Coleophoma cylindrospora</name>
    <dbReference type="NCBI Taxonomy" id="1849047"/>
    <lineage>
        <taxon>Eukaryota</taxon>
        <taxon>Fungi</taxon>
        <taxon>Dikarya</taxon>
        <taxon>Ascomycota</taxon>
        <taxon>Pezizomycotina</taxon>
        <taxon>Leotiomycetes</taxon>
        <taxon>Helotiales</taxon>
        <taxon>Dermateaceae</taxon>
        <taxon>Coleophoma</taxon>
    </lineage>
</organism>
<feature type="compositionally biased region" description="Acidic residues" evidence="1">
    <location>
        <begin position="93"/>
        <end position="113"/>
    </location>
</feature>
<dbReference type="AlphaFoldDB" id="A0A3D8RN96"/>
<sequence length="240" mass="26919">MVDAAVLRDVSHNAAKLPSIANLLKEPQHQAQAQVSKPVLSPELSDAIDTLSEDRLRDILREICRENEAARSTIETKYLVPADMVVPYHKDDESEDDESEEGSEEEESDDEAGEFAPNYPPANVDNRKRKAADISVNPVPSGTRPRYAACENCEKEFDVTDNHRGDCVWHPGSKEADYASDVWADHDENCHGIIDQLDDDPEYEDGFLWDCCEELGSVKGCKKTKHKARDLNMAAKRLKH</sequence>
<dbReference type="Proteomes" id="UP000256645">
    <property type="component" value="Unassembled WGS sequence"/>
</dbReference>
<evidence type="ECO:0000256" key="1">
    <source>
        <dbReference type="SAM" id="MobiDB-lite"/>
    </source>
</evidence>
<evidence type="ECO:0008006" key="4">
    <source>
        <dbReference type="Google" id="ProtNLM"/>
    </source>
</evidence>
<protein>
    <recommendedName>
        <fullName evidence="4">C2H2-type domain-containing protein</fullName>
    </recommendedName>
</protein>
<keyword evidence="3" id="KW-1185">Reference proteome</keyword>
<accession>A0A3D8RN96</accession>
<comment type="caution">
    <text evidence="2">The sequence shown here is derived from an EMBL/GenBank/DDBJ whole genome shotgun (WGS) entry which is preliminary data.</text>
</comment>
<gene>
    <name evidence="2" type="ORF">BP6252_06562</name>
</gene>
<feature type="region of interest" description="Disordered" evidence="1">
    <location>
        <begin position="84"/>
        <end position="141"/>
    </location>
</feature>
<evidence type="ECO:0000313" key="3">
    <source>
        <dbReference type="Proteomes" id="UP000256645"/>
    </source>
</evidence>
<proteinExistence type="predicted"/>
<dbReference type="PANTHER" id="PTHR38167:SF1">
    <property type="entry name" value="C2H2-TYPE DOMAIN-CONTAINING PROTEIN"/>
    <property type="match status" value="1"/>
</dbReference>
<dbReference type="EMBL" id="PDLM01000006">
    <property type="protein sequence ID" value="RDW75420.1"/>
    <property type="molecule type" value="Genomic_DNA"/>
</dbReference>
<reference evidence="2 3" key="1">
    <citation type="journal article" date="2018" name="IMA Fungus">
        <title>IMA Genome-F 9: Draft genome sequence of Annulohypoxylon stygium, Aspergillus mulundensis, Berkeleyomyces basicola (syn. Thielaviopsis basicola), Ceratocystis smalleyi, two Cercospora beticola strains, Coleophoma cylindrospora, Fusarium fracticaudum, Phialophora cf. hyalina, and Morchella septimelata.</title>
        <authorList>
            <person name="Wingfield B.D."/>
            <person name="Bills G.F."/>
            <person name="Dong Y."/>
            <person name="Huang W."/>
            <person name="Nel W.J."/>
            <person name="Swalarsk-Parry B.S."/>
            <person name="Vaghefi N."/>
            <person name="Wilken P.M."/>
            <person name="An Z."/>
            <person name="de Beer Z.W."/>
            <person name="De Vos L."/>
            <person name="Chen L."/>
            <person name="Duong T.A."/>
            <person name="Gao Y."/>
            <person name="Hammerbacher A."/>
            <person name="Kikkert J.R."/>
            <person name="Li Y."/>
            <person name="Li H."/>
            <person name="Li K."/>
            <person name="Li Q."/>
            <person name="Liu X."/>
            <person name="Ma X."/>
            <person name="Naidoo K."/>
            <person name="Pethybridge S.J."/>
            <person name="Sun J."/>
            <person name="Steenkamp E.T."/>
            <person name="van der Nest M.A."/>
            <person name="van Wyk S."/>
            <person name="Wingfield M.J."/>
            <person name="Xiong C."/>
            <person name="Yue Q."/>
            <person name="Zhang X."/>
        </authorList>
    </citation>
    <scope>NUCLEOTIDE SEQUENCE [LARGE SCALE GENOMIC DNA]</scope>
    <source>
        <strain evidence="2 3">BP6252</strain>
    </source>
</reference>
<dbReference type="STRING" id="1849047.A0A3D8RN96"/>
<evidence type="ECO:0000313" key="2">
    <source>
        <dbReference type="EMBL" id="RDW75420.1"/>
    </source>
</evidence>
<dbReference type="PANTHER" id="PTHR38167">
    <property type="entry name" value="C2H2-TYPE DOMAIN-CONTAINING PROTEIN"/>
    <property type="match status" value="1"/>
</dbReference>
<name>A0A3D8RN96_9HELO</name>
<dbReference type="OrthoDB" id="5422613at2759"/>